<dbReference type="Proteomes" id="UP001151079">
    <property type="component" value="Unassembled WGS sequence"/>
</dbReference>
<evidence type="ECO:0000313" key="1">
    <source>
        <dbReference type="EMBL" id="MCV9929072.1"/>
    </source>
</evidence>
<sequence>MSKQNLDSRVFSLASNLFGYGNTAEKTIIQETIATTVATALQTENRIMAVYPAISMEAFSITMGNYRKYIAVYNFKTTAENELTEKHNTEVRKFLSENLLSDVQREFAKVFLHKSKLLKPRAYNEQADAFIKDHGLIIEKKKIQTVKYATELVFQNLLHLYNSQLMKRNEQYMKLRVTAIRPIEEFKINSFLVTALQRNGVTSLDLCKKTVRNHRQRLEECGVFVDYHFSGQNRPVEVHINNEILTVLDLKTSKLTTTENQCVSLVNEKVLPDNNENTRTDLNESQMKENVKNISQSDKEFPSVTPSYLFFTRTPASKLQNPTVGAGAERVKVLNTLSEKLQNLIIHPQELAVNLANQEYNNYKPIDIRYLFKEAYSGTMLKEDFRELVIQDFFKGIAKIYKNTTPFIGSWKKAISLYMQNKWIAFTGESFNKAGIVEDIKQMRWRAEWARKWFAKNEFPPLFPFDYFDMTRKTSKEVGFEYTKAKWGEHLQNKSKYEALKKKQEANAVRRKTTMNHAKKCENEVNRFFKNKITMPQLFDYVEKNLPKEYLEKLPQMIEKKSLKINEKIININNDFAQYDFSEF</sequence>
<comment type="caution">
    <text evidence="1">The sequence shown here is derived from an EMBL/GenBank/DDBJ whole genome shotgun (WGS) entry which is preliminary data.</text>
</comment>
<dbReference type="RefSeq" id="WP_264207172.1">
    <property type="nucleotide sequence ID" value="NZ_JAOZEW010000016.1"/>
</dbReference>
<evidence type="ECO:0000313" key="2">
    <source>
        <dbReference type="Proteomes" id="UP001151079"/>
    </source>
</evidence>
<reference evidence="1" key="1">
    <citation type="submission" date="2022-10" db="EMBL/GenBank/DDBJ databases">
        <title>Two novel species of Flavobacterium.</title>
        <authorList>
            <person name="Liu Q."/>
            <person name="Xin Y.-H."/>
        </authorList>
    </citation>
    <scope>NUCLEOTIDE SEQUENCE</scope>
    <source>
        <strain evidence="1">LS1R49</strain>
    </source>
</reference>
<gene>
    <name evidence="1" type="ORF">OIU83_15510</name>
</gene>
<organism evidence="1 2">
    <name type="scientific">Flavobacterium shii</name>
    <dbReference type="NCBI Taxonomy" id="2987687"/>
    <lineage>
        <taxon>Bacteria</taxon>
        <taxon>Pseudomonadati</taxon>
        <taxon>Bacteroidota</taxon>
        <taxon>Flavobacteriia</taxon>
        <taxon>Flavobacteriales</taxon>
        <taxon>Flavobacteriaceae</taxon>
        <taxon>Flavobacterium</taxon>
    </lineage>
</organism>
<keyword evidence="2" id="KW-1185">Reference proteome</keyword>
<dbReference type="EMBL" id="JAOZEW010000016">
    <property type="protein sequence ID" value="MCV9929072.1"/>
    <property type="molecule type" value="Genomic_DNA"/>
</dbReference>
<accession>A0A9X2ZI07</accession>
<dbReference type="AlphaFoldDB" id="A0A9X2ZI07"/>
<name>A0A9X2ZI07_9FLAO</name>
<proteinExistence type="predicted"/>
<protein>
    <submittedName>
        <fullName evidence="1">Uncharacterized protein</fullName>
    </submittedName>
</protein>